<dbReference type="EMBL" id="BAABEZ010000024">
    <property type="protein sequence ID" value="GAA4458821.1"/>
    <property type="molecule type" value="Genomic_DNA"/>
</dbReference>
<sequence length="63" mass="7582">MDIAVFPELTVAFRWYKDEHQQYKPNKLHRKQIEDKYKELVLQKDRKPKVLAGTTWQGLSAHE</sequence>
<evidence type="ECO:0000313" key="2">
    <source>
        <dbReference type="Proteomes" id="UP001501410"/>
    </source>
</evidence>
<reference evidence="2" key="1">
    <citation type="journal article" date="2019" name="Int. J. Syst. Evol. Microbiol.">
        <title>The Global Catalogue of Microorganisms (GCM) 10K type strain sequencing project: providing services to taxonomists for standard genome sequencing and annotation.</title>
        <authorList>
            <consortium name="The Broad Institute Genomics Platform"/>
            <consortium name="The Broad Institute Genome Sequencing Center for Infectious Disease"/>
            <person name="Wu L."/>
            <person name="Ma J."/>
        </authorList>
    </citation>
    <scope>NUCLEOTIDE SEQUENCE [LARGE SCALE GENOMIC DNA]</scope>
    <source>
        <strain evidence="2">JCM 31921</strain>
    </source>
</reference>
<organism evidence="1 2">
    <name type="scientific">Rurimicrobium arvi</name>
    <dbReference type="NCBI Taxonomy" id="2049916"/>
    <lineage>
        <taxon>Bacteria</taxon>
        <taxon>Pseudomonadati</taxon>
        <taxon>Bacteroidota</taxon>
        <taxon>Chitinophagia</taxon>
        <taxon>Chitinophagales</taxon>
        <taxon>Chitinophagaceae</taxon>
        <taxon>Rurimicrobium</taxon>
    </lineage>
</organism>
<keyword evidence="2" id="KW-1185">Reference proteome</keyword>
<dbReference type="Proteomes" id="UP001501410">
    <property type="component" value="Unassembled WGS sequence"/>
</dbReference>
<evidence type="ECO:0000313" key="1">
    <source>
        <dbReference type="EMBL" id="GAA4458821.1"/>
    </source>
</evidence>
<comment type="caution">
    <text evidence="1">The sequence shown here is derived from an EMBL/GenBank/DDBJ whole genome shotgun (WGS) entry which is preliminary data.</text>
</comment>
<name>A0ABP8N353_9BACT</name>
<protein>
    <submittedName>
        <fullName evidence="1">Uncharacterized protein</fullName>
    </submittedName>
</protein>
<accession>A0ABP8N353</accession>
<proteinExistence type="predicted"/>
<gene>
    <name evidence="1" type="ORF">GCM10023092_27760</name>
</gene>